<feature type="active site" evidence="3">
    <location>
        <position position="205"/>
    </location>
</feature>
<dbReference type="Proteomes" id="UP000186104">
    <property type="component" value="Chromosome"/>
</dbReference>
<evidence type="ECO:0000313" key="5">
    <source>
        <dbReference type="EMBL" id="ANI91475.1"/>
    </source>
</evidence>
<dbReference type="Pfam" id="PF07859">
    <property type="entry name" value="Abhydrolase_3"/>
    <property type="match status" value="1"/>
</dbReference>
<evidence type="ECO:0000256" key="1">
    <source>
        <dbReference type="ARBA" id="ARBA00010515"/>
    </source>
</evidence>
<dbReference type="InterPro" id="IPR029058">
    <property type="entry name" value="AB_hydrolase_fold"/>
</dbReference>
<dbReference type="Gene3D" id="3.40.50.1820">
    <property type="entry name" value="alpha/beta hydrolase"/>
    <property type="match status" value="1"/>
</dbReference>
<dbReference type="InterPro" id="IPR002168">
    <property type="entry name" value="Lipase_GDXG_HIS_AS"/>
</dbReference>
<dbReference type="RefSeq" id="WP_067474505.1">
    <property type="nucleotide sequence ID" value="NZ_CP015961.1"/>
</dbReference>
<proteinExistence type="inferred from homology"/>
<dbReference type="InterPro" id="IPR050300">
    <property type="entry name" value="GDXG_lipolytic_enzyme"/>
</dbReference>
<organism evidence="5 6">
    <name type="scientific">Dietzia timorensis</name>
    <dbReference type="NCBI Taxonomy" id="499555"/>
    <lineage>
        <taxon>Bacteria</taxon>
        <taxon>Bacillati</taxon>
        <taxon>Actinomycetota</taxon>
        <taxon>Actinomycetes</taxon>
        <taxon>Mycobacteriales</taxon>
        <taxon>Dietziaceae</taxon>
        <taxon>Dietzia</taxon>
    </lineage>
</organism>
<dbReference type="PROSITE" id="PS01174">
    <property type="entry name" value="LIPASE_GDXG_SER"/>
    <property type="match status" value="1"/>
</dbReference>
<gene>
    <name evidence="5" type="ORF">BJL86_0673</name>
</gene>
<comment type="similarity">
    <text evidence="1">Belongs to the 'GDXG' lipolytic enzyme family.</text>
</comment>
<feature type="domain" description="Alpha/beta hydrolase fold-3" evidence="4">
    <location>
        <begin position="131"/>
        <end position="333"/>
    </location>
</feature>
<dbReference type="InterPro" id="IPR013094">
    <property type="entry name" value="AB_hydrolase_3"/>
</dbReference>
<evidence type="ECO:0000313" key="6">
    <source>
        <dbReference type="Proteomes" id="UP000186104"/>
    </source>
</evidence>
<dbReference type="OrthoDB" id="9803828at2"/>
<dbReference type="KEGG" id="dtm:BJL86_0673"/>
<dbReference type="PROSITE" id="PS01173">
    <property type="entry name" value="LIPASE_GDXG_HIS"/>
    <property type="match status" value="1"/>
</dbReference>
<evidence type="ECO:0000256" key="3">
    <source>
        <dbReference type="PROSITE-ProRule" id="PRU10038"/>
    </source>
</evidence>
<dbReference type="PANTHER" id="PTHR48081">
    <property type="entry name" value="AB HYDROLASE SUPERFAMILY PROTEIN C4A8.06C"/>
    <property type="match status" value="1"/>
</dbReference>
<keyword evidence="2 5" id="KW-0378">Hydrolase</keyword>
<dbReference type="GO" id="GO:0004806">
    <property type="term" value="F:triacylglycerol lipase activity"/>
    <property type="evidence" value="ECO:0007669"/>
    <property type="project" value="TreeGrafter"/>
</dbReference>
<evidence type="ECO:0000259" key="4">
    <source>
        <dbReference type="Pfam" id="PF07859"/>
    </source>
</evidence>
<dbReference type="PANTHER" id="PTHR48081:SF30">
    <property type="entry name" value="ACETYL-HYDROLASE LIPR-RELATED"/>
    <property type="match status" value="1"/>
</dbReference>
<evidence type="ECO:0000256" key="2">
    <source>
        <dbReference type="ARBA" id="ARBA00022801"/>
    </source>
</evidence>
<dbReference type="STRING" id="499555.BJL86_0673"/>
<name>A0A173LGV0_9ACTN</name>
<reference evidence="5 6" key="1">
    <citation type="submission" date="2016-06" db="EMBL/GenBank/DDBJ databases">
        <title>Complete genome sequence of a saline-alkali tolerant type strain Dietzia timorensis ID05-A0528T.</title>
        <authorList>
            <person name="Wu X."/>
        </authorList>
    </citation>
    <scope>NUCLEOTIDE SEQUENCE [LARGE SCALE GENOMIC DNA]</scope>
    <source>
        <strain evidence="5 6">ID05-A0528</strain>
    </source>
</reference>
<sequence length="358" mass="39327">MTGYEASSQDTGDFDLSSELDEEIRDSDVATDGSELEHPFEYRSGAHGLTYRNPPNATWRSRIVSVSMRRVLRPALDRMPPDQRALGRLRTMTNGIGRAGALETSGNWDNTGPVPGLWVGRHRFFTSDKLVFMLHGGGFTFGSPWSHKFLAARLARELGAPTILPDYRLAPEHQFPAAIEDAIASYEWILGQGYSPENIIFAGDSAGGNLALQLTNHLVDAGEPTPAGVVLLSPWVDMNLADMTSRDMERKDPFLAIGLVEKSRDLYAPGLDPDDPRISPVNLNFSSEWPPFLIQCGGAEIFAGGIELLHERLVASGVDSTLQVWPDQFHVFQAFHPLIPEAVGALRNVGTFMRAKTD</sequence>
<dbReference type="SUPFAM" id="SSF53474">
    <property type="entry name" value="alpha/beta-Hydrolases"/>
    <property type="match status" value="1"/>
</dbReference>
<accession>A0A173LGV0</accession>
<dbReference type="EMBL" id="CP015961">
    <property type="protein sequence ID" value="ANI91475.1"/>
    <property type="molecule type" value="Genomic_DNA"/>
</dbReference>
<dbReference type="InterPro" id="IPR033140">
    <property type="entry name" value="Lipase_GDXG_put_SER_AS"/>
</dbReference>
<keyword evidence="6" id="KW-1185">Reference proteome</keyword>
<dbReference type="AlphaFoldDB" id="A0A173LGV0"/>
<protein>
    <submittedName>
        <fullName evidence="5">Acetyl-hydrolase</fullName>
    </submittedName>
</protein>